<feature type="transmembrane region" description="Helical" evidence="1">
    <location>
        <begin position="655"/>
        <end position="678"/>
    </location>
</feature>
<gene>
    <name evidence="3" type="ORF">FNH04_16455</name>
</gene>
<proteinExistence type="predicted"/>
<dbReference type="Pfam" id="PF05729">
    <property type="entry name" value="NACHT"/>
    <property type="match status" value="1"/>
</dbReference>
<evidence type="ECO:0000259" key="2">
    <source>
        <dbReference type="PROSITE" id="PS50837"/>
    </source>
</evidence>
<dbReference type="OrthoDB" id="419058at2"/>
<dbReference type="InterPro" id="IPR027417">
    <property type="entry name" value="P-loop_NTPase"/>
</dbReference>
<feature type="transmembrane region" description="Helical" evidence="1">
    <location>
        <begin position="462"/>
        <end position="482"/>
    </location>
</feature>
<name>A0A5N8W5N3_9ACTN</name>
<accession>A0A5N8W5N3</accession>
<keyword evidence="1" id="KW-0812">Transmembrane</keyword>
<keyword evidence="1" id="KW-0472">Membrane</keyword>
<keyword evidence="4" id="KW-1185">Reference proteome</keyword>
<feature type="transmembrane region" description="Helical" evidence="1">
    <location>
        <begin position="32"/>
        <end position="53"/>
    </location>
</feature>
<dbReference type="Proteomes" id="UP000326979">
    <property type="component" value="Unassembled WGS sequence"/>
</dbReference>
<evidence type="ECO:0000256" key="1">
    <source>
        <dbReference type="SAM" id="Phobius"/>
    </source>
</evidence>
<dbReference type="AlphaFoldDB" id="A0A5N8W5N3"/>
<feature type="transmembrane region" description="Helical" evidence="1">
    <location>
        <begin position="614"/>
        <end position="634"/>
    </location>
</feature>
<dbReference type="EMBL" id="VJZE01000097">
    <property type="protein sequence ID" value="MPY41445.1"/>
    <property type="molecule type" value="Genomic_DNA"/>
</dbReference>
<evidence type="ECO:0000313" key="4">
    <source>
        <dbReference type="Proteomes" id="UP000326979"/>
    </source>
</evidence>
<feature type="domain" description="NACHT" evidence="2">
    <location>
        <begin position="140"/>
        <end position="264"/>
    </location>
</feature>
<reference evidence="3 4" key="1">
    <citation type="submission" date="2019-07" db="EMBL/GenBank/DDBJ databases">
        <title>New species of Amycolatopsis and Streptomyces.</title>
        <authorList>
            <person name="Duangmal K."/>
            <person name="Teo W.F.A."/>
            <person name="Lipun K."/>
        </authorList>
    </citation>
    <scope>NUCLEOTIDE SEQUENCE [LARGE SCALE GENOMIC DNA]</scope>
    <source>
        <strain evidence="3 4">TISTR 2346</strain>
    </source>
</reference>
<organism evidence="3 4">
    <name type="scientific">Streptomyces phyllanthi</name>
    <dbReference type="NCBI Taxonomy" id="1803180"/>
    <lineage>
        <taxon>Bacteria</taxon>
        <taxon>Bacillati</taxon>
        <taxon>Actinomycetota</taxon>
        <taxon>Actinomycetes</taxon>
        <taxon>Kitasatosporales</taxon>
        <taxon>Streptomycetaceae</taxon>
        <taxon>Streptomyces</taxon>
    </lineage>
</organism>
<feature type="transmembrane region" description="Helical" evidence="1">
    <location>
        <begin position="523"/>
        <end position="542"/>
    </location>
</feature>
<feature type="transmembrane region" description="Helical" evidence="1">
    <location>
        <begin position="698"/>
        <end position="720"/>
    </location>
</feature>
<comment type="caution">
    <text evidence="3">The sequence shown here is derived from an EMBL/GenBank/DDBJ whole genome shotgun (WGS) entry which is preliminary data.</text>
</comment>
<evidence type="ECO:0000313" key="3">
    <source>
        <dbReference type="EMBL" id="MPY41445.1"/>
    </source>
</evidence>
<sequence>MRGRWVLTWGLCGVLALSLTLLWDRRGGDFIATASSVLATVVGLFGVLSVWAWRRDPRRGRSGTEQLSEAEGALARLVERQWRTEGRLRQLFDPAPLPVVWSDSPRDGVCDHRELIGEAVSCRADRMDELAAMFRRLSRGRLVVLGEAGAGKSTFAVLLALSLLRARESGEPVPVLLTAASFDPARENVHGWLCRRIAADYPALTDVDTYGPSAVEDLLAGHRVLPVIDGLDELPPSSHAAVLAALNDTLDTHAPVVLTCRTSAYTAAVDGAGVLVGAAVVEPAPVSASDALGLLRLATPPGPRQEHWRALDGHLAEEPQGPLAQALTSPLMVALARTVYADDHGDPRDPSELRRLPTREAVEDHLLDALVPAVYARARSQDPAGRPWSPERAHRHLAHLAAGMQRQGTNDLAWWQLYRWVPVSARVWSRSQIWAVILIALTLLGYGICGALPGLLPGDWAATLWYLQGAALALPCMCWYAARVAERSAADPRRLLSAVRTAVCGGVAFALPGTVIKPPVASAGWYVFGCVCFMGFAYLLVLHSAGLPAPPSMPSHGTLGTRRWRHRLPRAAATVVVTTVLSTAALRLYSYAVVPKAPSSGPEGAFWYAPDVPWMYGLAIGLVFGTVQALLYWLRGTTSTEDRTDPVSTVQADRLVTLVSGCAGALLISVPYGILVVLDKGATSRGFQGDIALSWLQSGLLGMGWTGLVLTLAACAWPYYTVARLLSAARGRLPWRLQAFLADAHRLGILRQVGPVYQFRHARLQERMARHVRVPRPRTSVTGARVTAGR</sequence>
<dbReference type="SUPFAM" id="SSF52540">
    <property type="entry name" value="P-loop containing nucleoside triphosphate hydrolases"/>
    <property type="match status" value="1"/>
</dbReference>
<dbReference type="PROSITE" id="PS50837">
    <property type="entry name" value="NACHT"/>
    <property type="match status" value="1"/>
</dbReference>
<protein>
    <submittedName>
        <fullName evidence="3">NACHT domain-containing protein</fullName>
    </submittedName>
</protein>
<dbReference type="InterPro" id="IPR007111">
    <property type="entry name" value="NACHT_NTPase"/>
</dbReference>
<feature type="transmembrane region" description="Helical" evidence="1">
    <location>
        <begin position="433"/>
        <end position="456"/>
    </location>
</feature>
<dbReference type="Gene3D" id="3.40.50.300">
    <property type="entry name" value="P-loop containing nucleotide triphosphate hydrolases"/>
    <property type="match status" value="1"/>
</dbReference>
<feature type="transmembrane region" description="Helical" evidence="1">
    <location>
        <begin position="571"/>
        <end position="594"/>
    </location>
</feature>
<keyword evidence="1" id="KW-1133">Transmembrane helix</keyword>
<feature type="transmembrane region" description="Helical" evidence="1">
    <location>
        <begin position="494"/>
        <end position="511"/>
    </location>
</feature>
<dbReference type="RefSeq" id="WP_152784904.1">
    <property type="nucleotide sequence ID" value="NZ_BAABEQ010000031.1"/>
</dbReference>